<evidence type="ECO:0000313" key="3">
    <source>
        <dbReference type="EMBL" id="KAG2498345.1"/>
    </source>
</evidence>
<accession>A0A835Y8R4</accession>
<protein>
    <submittedName>
        <fullName evidence="3">Uncharacterized protein</fullName>
    </submittedName>
</protein>
<comment type="caution">
    <text evidence="3">The sequence shown here is derived from an EMBL/GenBank/DDBJ whole genome shotgun (WGS) entry which is preliminary data.</text>
</comment>
<proteinExistence type="predicted"/>
<keyword evidence="2" id="KW-0812">Transmembrane</keyword>
<sequence length="111" mass="11740">MMLAAKPLGTVATRRSSAAVARPSLSRRALRTKALLGPDGTPGAGPTGKKDKKFISRDEEPDQYWSSKGEAAGENPMKDPLALIGVLAILFPFIFVLVAIATGAIDVSVYR</sequence>
<name>A0A835Y8R4_9CHLO</name>
<dbReference type="AlphaFoldDB" id="A0A835Y8R4"/>
<keyword evidence="2" id="KW-1133">Transmembrane helix</keyword>
<dbReference type="EMBL" id="JAEHOE010000010">
    <property type="protein sequence ID" value="KAG2498345.1"/>
    <property type="molecule type" value="Genomic_DNA"/>
</dbReference>
<feature type="transmembrane region" description="Helical" evidence="2">
    <location>
        <begin position="81"/>
        <end position="105"/>
    </location>
</feature>
<evidence type="ECO:0000256" key="2">
    <source>
        <dbReference type="SAM" id="Phobius"/>
    </source>
</evidence>
<gene>
    <name evidence="3" type="ORF">HYH03_003604</name>
</gene>
<reference evidence="3" key="1">
    <citation type="journal article" date="2020" name="bioRxiv">
        <title>Comparative genomics of Chlamydomonas.</title>
        <authorList>
            <person name="Craig R.J."/>
            <person name="Hasan A.R."/>
            <person name="Ness R.W."/>
            <person name="Keightley P.D."/>
        </authorList>
    </citation>
    <scope>NUCLEOTIDE SEQUENCE</scope>
    <source>
        <strain evidence="3">CCAP 11/70</strain>
    </source>
</reference>
<feature type="region of interest" description="Disordered" evidence="1">
    <location>
        <begin position="35"/>
        <end position="74"/>
    </location>
</feature>
<dbReference type="OrthoDB" id="7333885at2759"/>
<evidence type="ECO:0000256" key="1">
    <source>
        <dbReference type="SAM" id="MobiDB-lite"/>
    </source>
</evidence>
<dbReference type="Proteomes" id="UP000612055">
    <property type="component" value="Unassembled WGS sequence"/>
</dbReference>
<keyword evidence="4" id="KW-1185">Reference proteome</keyword>
<dbReference type="PANTHER" id="PTHR36343">
    <property type="entry name" value="EXPRESSED PROTEIN"/>
    <property type="match status" value="1"/>
</dbReference>
<dbReference type="GO" id="GO:0009507">
    <property type="term" value="C:chloroplast"/>
    <property type="evidence" value="ECO:0007669"/>
    <property type="project" value="TreeGrafter"/>
</dbReference>
<dbReference type="PANTHER" id="PTHR36343:SF1">
    <property type="entry name" value="EXPRESSED PROTEIN"/>
    <property type="match status" value="1"/>
</dbReference>
<organism evidence="3 4">
    <name type="scientific">Edaphochlamys debaryana</name>
    <dbReference type="NCBI Taxonomy" id="47281"/>
    <lineage>
        <taxon>Eukaryota</taxon>
        <taxon>Viridiplantae</taxon>
        <taxon>Chlorophyta</taxon>
        <taxon>core chlorophytes</taxon>
        <taxon>Chlorophyceae</taxon>
        <taxon>CS clade</taxon>
        <taxon>Chlamydomonadales</taxon>
        <taxon>Chlamydomonadales incertae sedis</taxon>
        <taxon>Edaphochlamys</taxon>
    </lineage>
</organism>
<evidence type="ECO:0000313" key="4">
    <source>
        <dbReference type="Proteomes" id="UP000612055"/>
    </source>
</evidence>
<keyword evidence="2" id="KW-0472">Membrane</keyword>